<feature type="compositionally biased region" description="Acidic residues" evidence="1">
    <location>
        <begin position="874"/>
        <end position="884"/>
    </location>
</feature>
<feature type="domain" description="DNA replication regulator Sld3 C-terminal" evidence="2">
    <location>
        <begin position="234"/>
        <end position="803"/>
    </location>
</feature>
<dbReference type="EMBL" id="CH981526">
    <property type="protein sequence ID" value="EDK44813.1"/>
    <property type="molecule type" value="Genomic_DNA"/>
</dbReference>
<evidence type="ECO:0000313" key="4">
    <source>
        <dbReference type="Proteomes" id="UP000001996"/>
    </source>
</evidence>
<keyword evidence="4" id="KW-1185">Reference proteome</keyword>
<dbReference type="Gene3D" id="1.20.58.2130">
    <property type="match status" value="1"/>
</dbReference>
<feature type="compositionally biased region" description="Basic residues" evidence="1">
    <location>
        <begin position="414"/>
        <end position="426"/>
    </location>
</feature>
<protein>
    <recommendedName>
        <fullName evidence="2">DNA replication regulator Sld3 C-terminal domain-containing protein</fullName>
    </recommendedName>
</protein>
<dbReference type="KEGG" id="lel:PVL30_003819"/>
<dbReference type="GO" id="GO:0006270">
    <property type="term" value="P:DNA replication initiation"/>
    <property type="evidence" value="ECO:0007669"/>
    <property type="project" value="InterPro"/>
</dbReference>
<dbReference type="InterPro" id="IPR042511">
    <property type="entry name" value="Sld3"/>
</dbReference>
<gene>
    <name evidence="3" type="ORF">LELG_02992</name>
</gene>
<organism evidence="3 4">
    <name type="scientific">Lodderomyces elongisporus (strain ATCC 11503 / CBS 2605 / JCM 1781 / NBRC 1676 / NRRL YB-4239)</name>
    <name type="common">Yeast</name>
    <name type="synonym">Saccharomyces elongisporus</name>
    <dbReference type="NCBI Taxonomy" id="379508"/>
    <lineage>
        <taxon>Eukaryota</taxon>
        <taxon>Fungi</taxon>
        <taxon>Dikarya</taxon>
        <taxon>Ascomycota</taxon>
        <taxon>Saccharomycotina</taxon>
        <taxon>Pichiomycetes</taxon>
        <taxon>Debaryomycetaceae</taxon>
        <taxon>Candida/Lodderomyces clade</taxon>
        <taxon>Lodderomyces</taxon>
    </lineage>
</organism>
<feature type="compositionally biased region" description="Basic and acidic residues" evidence="1">
    <location>
        <begin position="333"/>
        <end position="346"/>
    </location>
</feature>
<evidence type="ECO:0000259" key="2">
    <source>
        <dbReference type="Pfam" id="PF08639"/>
    </source>
</evidence>
<dbReference type="AlphaFoldDB" id="A5E055"/>
<feature type="compositionally biased region" description="Basic and acidic residues" evidence="1">
    <location>
        <begin position="659"/>
        <end position="678"/>
    </location>
</feature>
<dbReference type="Proteomes" id="UP000001996">
    <property type="component" value="Unassembled WGS sequence"/>
</dbReference>
<name>A5E055_LODEL</name>
<feature type="region of interest" description="Disordered" evidence="1">
    <location>
        <begin position="329"/>
        <end position="349"/>
    </location>
</feature>
<dbReference type="GO" id="GO:0031261">
    <property type="term" value="C:DNA replication preinitiation complex"/>
    <property type="evidence" value="ECO:0007669"/>
    <property type="project" value="TreeGrafter"/>
</dbReference>
<reference evidence="3 4" key="1">
    <citation type="journal article" date="2009" name="Nature">
        <title>Evolution of pathogenicity and sexual reproduction in eight Candida genomes.</title>
        <authorList>
            <person name="Butler G."/>
            <person name="Rasmussen M.D."/>
            <person name="Lin M.F."/>
            <person name="Santos M.A."/>
            <person name="Sakthikumar S."/>
            <person name="Munro C.A."/>
            <person name="Rheinbay E."/>
            <person name="Grabherr M."/>
            <person name="Forche A."/>
            <person name="Reedy J.L."/>
            <person name="Agrafioti I."/>
            <person name="Arnaud M.B."/>
            <person name="Bates S."/>
            <person name="Brown A.J."/>
            <person name="Brunke S."/>
            <person name="Costanzo M.C."/>
            <person name="Fitzpatrick D.A."/>
            <person name="de Groot P.W."/>
            <person name="Harris D."/>
            <person name="Hoyer L.L."/>
            <person name="Hube B."/>
            <person name="Klis F.M."/>
            <person name="Kodira C."/>
            <person name="Lennard N."/>
            <person name="Logue M.E."/>
            <person name="Martin R."/>
            <person name="Neiman A.M."/>
            <person name="Nikolaou E."/>
            <person name="Quail M.A."/>
            <person name="Quinn J."/>
            <person name="Santos M.C."/>
            <person name="Schmitzberger F.F."/>
            <person name="Sherlock G."/>
            <person name="Shah P."/>
            <person name="Silverstein K.A."/>
            <person name="Skrzypek M.S."/>
            <person name="Soll D."/>
            <person name="Staggs R."/>
            <person name="Stansfield I."/>
            <person name="Stumpf M.P."/>
            <person name="Sudbery P.E."/>
            <person name="Srikantha T."/>
            <person name="Zeng Q."/>
            <person name="Berman J."/>
            <person name="Berriman M."/>
            <person name="Heitman J."/>
            <person name="Gow N.A."/>
            <person name="Lorenz M.C."/>
            <person name="Birren B.W."/>
            <person name="Kellis M."/>
            <person name="Cuomo C.A."/>
        </authorList>
    </citation>
    <scope>NUCLEOTIDE SEQUENCE [LARGE SCALE GENOMIC DNA]</scope>
    <source>
        <strain evidence="4">ATCC 11503 / BCRC 21390 / CBS 2605 / JCM 1781 / NBRC 1676 / NRRL YB-4239</strain>
    </source>
</reference>
<dbReference type="STRING" id="379508.A5E055"/>
<accession>A5E055</accession>
<feature type="region of interest" description="Disordered" evidence="1">
    <location>
        <begin position="553"/>
        <end position="579"/>
    </location>
</feature>
<feature type="compositionally biased region" description="Basic and acidic residues" evidence="1">
    <location>
        <begin position="61"/>
        <end position="71"/>
    </location>
</feature>
<dbReference type="PANTHER" id="PTHR28067:SF1">
    <property type="entry name" value="DNA REPLICATION REGULATOR SLD3"/>
    <property type="match status" value="1"/>
</dbReference>
<dbReference type="VEuPathDB" id="FungiDB:LELG_02992"/>
<feature type="region of interest" description="Disordered" evidence="1">
    <location>
        <begin position="654"/>
        <end position="696"/>
    </location>
</feature>
<feature type="region of interest" description="Disordered" evidence="1">
    <location>
        <begin position="61"/>
        <end position="87"/>
    </location>
</feature>
<feature type="compositionally biased region" description="Basic and acidic residues" evidence="1">
    <location>
        <begin position="427"/>
        <end position="457"/>
    </location>
</feature>
<dbReference type="eggNOG" id="ENOG502RE09">
    <property type="taxonomic scope" value="Eukaryota"/>
</dbReference>
<sequence>MSLNDEVTFNLYSSNGTKCEIRIIHPISLTSVLSHIPAKISTLKEKIHDFLTHDYCDTKNKNEEETEKEGNQEEDEEAEDEKEEDAEQKSLYLFKSDIKVRPSLYLCEITTRDYGVLKYGAIFPVEEEAGIFGVFPVPHEIQRSELGREYLSMSNGNDLGKLMVEEIVGQDALKLKADDANTEIYHQEQNETNNDMENGMEQEKKEKQKILFSMKPPVISQAVNQSPEKINNPETYIQTKYYSSLYALTEPLNYFPKTALTRYRNMCTSQEEVSSILRSIILSIDEFDRRYARGVKLFLSEACNYFELDSMEKLKAKLNILVFMAQENEGDNEEGKNGQEEQEKQKLKITGITPDQMQKVLLQLKIREAQLQIVILLEYFWSIEIDEVKLVENHLEKVTKELQKSHSKQNVSLVRKKKKKSKGKSKEKKEKKVKRSDEEKGNNSKKNDSNEDENVDTKELKRITPKLLTNIGEETKSENDYWAALELFSYLNALVDRLNLWEVLLSSKDINNLRGFMAYVLIPYYHKRLPHLMKHIVQNMKLTNMKFTSLKKKKTAEGGDDDRDEKTGKEDKEDQYDLERIDENYVKDDDLDQVDQADQADQADQVDQADQADQVDKVGVQHQLVGRPKLADGSANESIIKDISISTLRRSKSNLGQTKDLDKRQVNLDLKPSQKQESRIGGNSDPNSSLIFTKAKRSKSIPQISSTMITNTPVKKKQLQTMSFSQVEATPASKTNANASGFTEIFSPAKDESIFSSPVENFKKPSKVKQPNLLTQRLHEAAAVAVSTVSTSNQVDVEATPKKKVVSGTGTGQLLILATPLKPQENGFISKLHVSSSSPMAKESAKPRPGDPNPVHESPMYNAYKNSNLLNFDGDQDTDEDSDEILNPKKKQKTVATYTRRK</sequence>
<dbReference type="GeneID" id="5233523"/>
<feature type="region of interest" description="Disordered" evidence="1">
    <location>
        <begin position="835"/>
        <end position="902"/>
    </location>
</feature>
<feature type="region of interest" description="Disordered" evidence="1">
    <location>
        <begin position="401"/>
        <end position="457"/>
    </location>
</feature>
<evidence type="ECO:0000256" key="1">
    <source>
        <dbReference type="SAM" id="MobiDB-lite"/>
    </source>
</evidence>
<dbReference type="InterPro" id="IPR013948">
    <property type="entry name" value="DNA_replication_reg_Sld3_C"/>
</dbReference>
<dbReference type="InParanoid" id="A5E055"/>
<dbReference type="OrthoDB" id="5395343at2759"/>
<dbReference type="PANTHER" id="PTHR28067">
    <property type="entry name" value="DNA REPLICATION REGULATOR SLD3"/>
    <property type="match status" value="1"/>
</dbReference>
<feature type="compositionally biased region" description="Basic residues" evidence="1">
    <location>
        <begin position="888"/>
        <end position="902"/>
    </location>
</feature>
<feature type="compositionally biased region" description="Basic and acidic residues" evidence="1">
    <location>
        <begin position="564"/>
        <end position="579"/>
    </location>
</feature>
<feature type="compositionally biased region" description="Acidic residues" evidence="1">
    <location>
        <begin position="72"/>
        <end position="86"/>
    </location>
</feature>
<evidence type="ECO:0000313" key="3">
    <source>
        <dbReference type="EMBL" id="EDK44813.1"/>
    </source>
</evidence>
<dbReference type="HOGENOM" id="CLU_321330_0_0_1"/>
<dbReference type="Pfam" id="PF08639">
    <property type="entry name" value="Sld3_STD"/>
    <property type="match status" value="1"/>
</dbReference>
<proteinExistence type="predicted"/>